<dbReference type="Proteomes" id="UP000184241">
    <property type="component" value="Unassembled WGS sequence"/>
</dbReference>
<proteinExistence type="predicted"/>
<dbReference type="Gene3D" id="3.40.50.1820">
    <property type="entry name" value="alpha/beta hydrolase"/>
    <property type="match status" value="1"/>
</dbReference>
<accession>A0A1M5WN68</accession>
<dbReference type="GO" id="GO:0016747">
    <property type="term" value="F:acyltransferase activity, transferring groups other than amino-acyl groups"/>
    <property type="evidence" value="ECO:0007669"/>
    <property type="project" value="TreeGrafter"/>
</dbReference>
<dbReference type="PANTHER" id="PTHR48098:SF1">
    <property type="entry name" value="DIACYLGLYCEROL ACYLTRANSFERASE_MYCOLYLTRANSFERASE AG85A"/>
    <property type="match status" value="1"/>
</dbReference>
<reference evidence="1 2" key="1">
    <citation type="submission" date="2016-11" db="EMBL/GenBank/DDBJ databases">
        <authorList>
            <person name="Jaros S."/>
            <person name="Januszkiewicz K."/>
            <person name="Wedrychowicz H."/>
        </authorList>
    </citation>
    <scope>NUCLEOTIDE SEQUENCE [LARGE SCALE GENOMIC DNA]</scope>
    <source>
        <strain evidence="1 2">DSM 6191</strain>
    </source>
</reference>
<dbReference type="Pfam" id="PF00756">
    <property type="entry name" value="Esterase"/>
    <property type="match status" value="1"/>
</dbReference>
<evidence type="ECO:0000313" key="2">
    <source>
        <dbReference type="Proteomes" id="UP000184241"/>
    </source>
</evidence>
<keyword evidence="1" id="KW-0378">Hydrolase</keyword>
<protein>
    <submittedName>
        <fullName evidence="1">S-formylglutathione hydrolase FrmB</fullName>
    </submittedName>
</protein>
<gene>
    <name evidence="1" type="ORF">SAMN02745941_01155</name>
</gene>
<dbReference type="InterPro" id="IPR000801">
    <property type="entry name" value="Esterase-like"/>
</dbReference>
<dbReference type="InterPro" id="IPR029058">
    <property type="entry name" value="AB_hydrolase_fold"/>
</dbReference>
<dbReference type="GO" id="GO:0016787">
    <property type="term" value="F:hydrolase activity"/>
    <property type="evidence" value="ECO:0007669"/>
    <property type="project" value="UniProtKB-KW"/>
</dbReference>
<dbReference type="SUPFAM" id="SSF53474">
    <property type="entry name" value="alpha/beta-Hydrolases"/>
    <property type="match status" value="1"/>
</dbReference>
<name>A0A1M5WN68_9CLOT</name>
<sequence>MALIQANFISKSLFRTVTINVILPVDRILLPGMVEGEQKPFKTLYLLHGIFGNYTDWVSGTNIQRWAEEKGLAVVMPSGDNAFYLDNPLAQNNYGEFIGKELVEVTRKMFHLSHKREDTYIAGLSMGGYGALRNGLKYNDTFGYVAALSAGLILDNIDKRTNDSEFFLERRSFVEEFFGDLTKVENSDKNPKWLLKELIDKKANIPNIYMACGEQDHLIEANRDFRNYVEKLGLDITYEEGPGGHEWDFWNRYIKKVVDWLPLESSDAGINSGNIGR</sequence>
<dbReference type="RefSeq" id="WP_073017614.1">
    <property type="nucleotide sequence ID" value="NZ_FQXU01000004.1"/>
</dbReference>
<dbReference type="PANTHER" id="PTHR48098">
    <property type="entry name" value="ENTEROCHELIN ESTERASE-RELATED"/>
    <property type="match status" value="1"/>
</dbReference>
<dbReference type="InterPro" id="IPR050583">
    <property type="entry name" value="Mycobacterial_A85_antigen"/>
</dbReference>
<dbReference type="EMBL" id="FQXU01000004">
    <property type="protein sequence ID" value="SHH88554.1"/>
    <property type="molecule type" value="Genomic_DNA"/>
</dbReference>
<dbReference type="AlphaFoldDB" id="A0A1M5WN68"/>
<organism evidence="1 2">
    <name type="scientific">Clostridium intestinale DSM 6191</name>
    <dbReference type="NCBI Taxonomy" id="1121320"/>
    <lineage>
        <taxon>Bacteria</taxon>
        <taxon>Bacillati</taxon>
        <taxon>Bacillota</taxon>
        <taxon>Clostridia</taxon>
        <taxon>Eubacteriales</taxon>
        <taxon>Clostridiaceae</taxon>
        <taxon>Clostridium</taxon>
    </lineage>
</organism>
<evidence type="ECO:0000313" key="1">
    <source>
        <dbReference type="EMBL" id="SHH88554.1"/>
    </source>
</evidence>